<gene>
    <name evidence="1" type="ORF">MJO28_008153</name>
</gene>
<reference evidence="2" key="1">
    <citation type="journal article" date="2018" name="BMC Genomics">
        <title>Genomic insights into host adaptation between the wheat stripe rust pathogen (Puccinia striiformis f. sp. tritici) and the barley stripe rust pathogen (Puccinia striiformis f. sp. hordei).</title>
        <authorList>
            <person name="Xia C."/>
            <person name="Wang M."/>
            <person name="Yin C."/>
            <person name="Cornejo O.E."/>
            <person name="Hulbert S.H."/>
            <person name="Chen X."/>
        </authorList>
    </citation>
    <scope>NUCLEOTIDE SEQUENCE [LARGE SCALE GENOMIC DNA]</scope>
    <source>
        <strain evidence="2">93-210</strain>
    </source>
</reference>
<dbReference type="EMBL" id="CM045872">
    <property type="protein sequence ID" value="KAI7949332.1"/>
    <property type="molecule type" value="Genomic_DNA"/>
</dbReference>
<proteinExistence type="predicted"/>
<accession>A0ACC0EBX6</accession>
<reference evidence="2" key="2">
    <citation type="journal article" date="2018" name="Mol. Plant Microbe Interact.">
        <title>Genome sequence resources for the wheat stripe rust pathogen (Puccinia striiformis f. sp. tritici) and the barley stripe rust pathogen (Puccinia striiformis f. sp. hordei).</title>
        <authorList>
            <person name="Xia C."/>
            <person name="Wang M."/>
            <person name="Yin C."/>
            <person name="Cornejo O.E."/>
            <person name="Hulbert S.H."/>
            <person name="Chen X."/>
        </authorList>
    </citation>
    <scope>NUCLEOTIDE SEQUENCE [LARGE SCALE GENOMIC DNA]</scope>
    <source>
        <strain evidence="2">93-210</strain>
    </source>
</reference>
<protein>
    <submittedName>
        <fullName evidence="1">Uncharacterized protein</fullName>
    </submittedName>
</protein>
<dbReference type="Proteomes" id="UP001060170">
    <property type="component" value="Chromosome 8"/>
</dbReference>
<sequence>MAKPVFFKNLQAKMDHLIQLLSTTSGTDDLFMLVQYSAIILRQLVSRGKDGKDNKGLLLTMGFDLDHSMVSFAECFTTFGIQTGTNREITSDFDVGCLTTLVEADQQSSPILLSGMGDLYRSPLLYLWEELELLEPKRRRLPVLQAGINFHTPRKPDPAIFTSLREMEQRREALLNGLIVHLAYPLLTLHLSLSRGLYGLEMITGICGFIAAVAQL</sequence>
<keyword evidence="2" id="KW-1185">Reference proteome</keyword>
<feature type="non-terminal residue" evidence="1">
    <location>
        <position position="216"/>
    </location>
</feature>
<organism evidence="1 2">
    <name type="scientific">Puccinia striiformis f. sp. tritici</name>
    <dbReference type="NCBI Taxonomy" id="168172"/>
    <lineage>
        <taxon>Eukaryota</taxon>
        <taxon>Fungi</taxon>
        <taxon>Dikarya</taxon>
        <taxon>Basidiomycota</taxon>
        <taxon>Pucciniomycotina</taxon>
        <taxon>Pucciniomycetes</taxon>
        <taxon>Pucciniales</taxon>
        <taxon>Pucciniaceae</taxon>
        <taxon>Puccinia</taxon>
    </lineage>
</organism>
<evidence type="ECO:0000313" key="1">
    <source>
        <dbReference type="EMBL" id="KAI7949332.1"/>
    </source>
</evidence>
<name>A0ACC0EBX6_9BASI</name>
<comment type="caution">
    <text evidence="1">The sequence shown here is derived from an EMBL/GenBank/DDBJ whole genome shotgun (WGS) entry which is preliminary data.</text>
</comment>
<evidence type="ECO:0000313" key="2">
    <source>
        <dbReference type="Proteomes" id="UP001060170"/>
    </source>
</evidence>
<reference evidence="1 2" key="3">
    <citation type="journal article" date="2022" name="Microbiol. Spectr.">
        <title>Folding features and dynamics of 3D genome architecture in plant fungal pathogens.</title>
        <authorList>
            <person name="Xia C."/>
        </authorList>
    </citation>
    <scope>NUCLEOTIDE SEQUENCE [LARGE SCALE GENOMIC DNA]</scope>
    <source>
        <strain evidence="1 2">93-210</strain>
    </source>
</reference>